<evidence type="ECO:0000256" key="8">
    <source>
        <dbReference type="ARBA" id="ARBA00022695"/>
    </source>
</evidence>
<evidence type="ECO:0000256" key="12">
    <source>
        <dbReference type="ARBA" id="ARBA00022807"/>
    </source>
</evidence>
<dbReference type="GO" id="GO:0006351">
    <property type="term" value="P:DNA-templated transcription"/>
    <property type="evidence" value="ECO:0007669"/>
    <property type="project" value="InterPro"/>
</dbReference>
<keyword evidence="12" id="KW-0788">Thiol protease</keyword>
<organism evidence="21">
    <name type="scientific">Ligusticum chuanxiong waikavirus</name>
    <dbReference type="NCBI Taxonomy" id="3027343"/>
    <lineage>
        <taxon>Viruses</taxon>
        <taxon>Riboviria</taxon>
        <taxon>Orthornavirae</taxon>
        <taxon>Pisuviricota</taxon>
        <taxon>Pisoniviricetes</taxon>
        <taxon>Picornavirales</taxon>
        <taxon>Secoviridae</taxon>
        <taxon>Waikavirus</taxon>
        <taxon>Ritunrivirus</taxon>
        <taxon>Waikavirus ligustici</taxon>
    </lineage>
</organism>
<dbReference type="SUPFAM" id="SSF56672">
    <property type="entry name" value="DNA/RNA polymerases"/>
    <property type="match status" value="1"/>
</dbReference>
<keyword evidence="14" id="KW-0946">Virion</keyword>
<dbReference type="GO" id="GO:0004197">
    <property type="term" value="F:cysteine-type endopeptidase activity"/>
    <property type="evidence" value="ECO:0007669"/>
    <property type="project" value="InterPro"/>
</dbReference>
<dbReference type="InterPro" id="IPR043502">
    <property type="entry name" value="DNA/RNA_pol_sf"/>
</dbReference>
<reference evidence="21" key="1">
    <citation type="journal article" date="2023" name="Virology">
        <title>Broadening the host range and genetic diversity of waikaviruses.</title>
        <authorList>
            <person name="Sidharthan V.K."/>
            <person name="Rajeswari V."/>
            <person name="Baranwal V.K."/>
        </authorList>
    </citation>
    <scope>NUCLEOTIDE SEQUENCE</scope>
    <source>
        <strain evidence="21">Lig chu</strain>
    </source>
</reference>
<dbReference type="InterPro" id="IPR043504">
    <property type="entry name" value="Peptidase_S1_PA_chymotrypsin"/>
</dbReference>
<evidence type="ECO:0000256" key="7">
    <source>
        <dbReference type="ARBA" id="ARBA00022692"/>
    </source>
</evidence>
<dbReference type="PROSITE" id="PS50507">
    <property type="entry name" value="RDRP_SSRNA_POS"/>
    <property type="match status" value="1"/>
</dbReference>
<keyword evidence="6" id="KW-0808">Transferase</keyword>
<evidence type="ECO:0000256" key="17">
    <source>
        <dbReference type="SAM" id="MobiDB-lite"/>
    </source>
</evidence>
<evidence type="ECO:0000259" key="19">
    <source>
        <dbReference type="PROSITE" id="PS51218"/>
    </source>
</evidence>
<dbReference type="Gene3D" id="1.20.960.20">
    <property type="match status" value="1"/>
</dbReference>
<dbReference type="InterPro" id="IPR027417">
    <property type="entry name" value="P-loop_NTPase"/>
</dbReference>
<keyword evidence="16" id="KW-0472">Membrane</keyword>
<keyword evidence="15" id="KW-0693">Viral RNA replication</keyword>
<dbReference type="CDD" id="cd23169">
    <property type="entry name" value="ps-ssRNAv-Picornavirales"/>
    <property type="match status" value="1"/>
</dbReference>
<evidence type="ECO:0000259" key="20">
    <source>
        <dbReference type="PROSITE" id="PS51874"/>
    </source>
</evidence>
<evidence type="ECO:0000256" key="13">
    <source>
        <dbReference type="ARBA" id="ARBA00022840"/>
    </source>
</evidence>
<keyword evidence="11" id="KW-0347">Helicase</keyword>
<dbReference type="InterPro" id="IPR024387">
    <property type="entry name" value="Pept_C3G_Picornavir"/>
</dbReference>
<keyword evidence="3" id="KW-0696">RNA-directed RNA polymerase</keyword>
<dbReference type="Gene3D" id="3.30.70.270">
    <property type="match status" value="1"/>
</dbReference>
<dbReference type="Gene3D" id="2.60.120.20">
    <property type="match status" value="3"/>
</dbReference>
<evidence type="ECO:0000256" key="3">
    <source>
        <dbReference type="ARBA" id="ARBA00022484"/>
    </source>
</evidence>
<dbReference type="InterPro" id="IPR029053">
    <property type="entry name" value="Viral_coat"/>
</dbReference>
<dbReference type="GO" id="GO:0003724">
    <property type="term" value="F:RNA helicase activity"/>
    <property type="evidence" value="ECO:0007669"/>
    <property type="project" value="InterPro"/>
</dbReference>
<feature type="domain" description="RdRp catalytic" evidence="18">
    <location>
        <begin position="3034"/>
        <end position="3165"/>
    </location>
</feature>
<evidence type="ECO:0000256" key="15">
    <source>
        <dbReference type="ARBA" id="ARBA00022953"/>
    </source>
</evidence>
<evidence type="ECO:0000256" key="9">
    <source>
        <dbReference type="ARBA" id="ARBA00022741"/>
    </source>
</evidence>
<evidence type="ECO:0000256" key="6">
    <source>
        <dbReference type="ARBA" id="ARBA00022679"/>
    </source>
</evidence>
<dbReference type="InterPro" id="IPR024379">
    <property type="entry name" value="Waikavirus_capsid-1"/>
</dbReference>
<dbReference type="InterPro" id="IPR044067">
    <property type="entry name" value="PCV_3C_PRO"/>
</dbReference>
<dbReference type="SUPFAM" id="SSF52540">
    <property type="entry name" value="P-loop containing nucleoside triphosphate hydrolases"/>
    <property type="match status" value="1"/>
</dbReference>
<dbReference type="Gene3D" id="2.40.10.10">
    <property type="entry name" value="Trypsin-like serine proteases"/>
    <property type="match status" value="1"/>
</dbReference>
<evidence type="ECO:0000259" key="18">
    <source>
        <dbReference type="PROSITE" id="PS50507"/>
    </source>
</evidence>
<dbReference type="SUPFAM" id="SSF50494">
    <property type="entry name" value="Trypsin-like serine proteases"/>
    <property type="match status" value="1"/>
</dbReference>
<dbReference type="InterPro" id="IPR033703">
    <property type="entry name" value="Rhv-like"/>
</dbReference>
<dbReference type="Pfam" id="PF00915">
    <property type="entry name" value="Calici_coat"/>
    <property type="match status" value="1"/>
</dbReference>
<dbReference type="InterPro" id="IPR000605">
    <property type="entry name" value="Helicase_SF3_ssDNA/RNA_vir"/>
</dbReference>
<dbReference type="Pfam" id="PF00680">
    <property type="entry name" value="RdRP_1"/>
    <property type="match status" value="1"/>
</dbReference>
<evidence type="ECO:0000313" key="21">
    <source>
        <dbReference type="EMBL" id="DBA13310.1"/>
    </source>
</evidence>
<dbReference type="SUPFAM" id="SSF88633">
    <property type="entry name" value="Positive stranded ssRNA viruses"/>
    <property type="match status" value="2"/>
</dbReference>
<dbReference type="InterPro" id="IPR043128">
    <property type="entry name" value="Rev_trsase/Diguanyl_cyclase"/>
</dbReference>
<feature type="domain" description="Peptidase C3" evidence="20">
    <location>
        <begin position="2521"/>
        <end position="2738"/>
    </location>
</feature>
<comment type="subcellular location">
    <subcellularLocation>
        <location evidence="1">Virion</location>
    </subcellularLocation>
</comment>
<keyword evidence="10" id="KW-0378">Hydrolase</keyword>
<evidence type="ECO:0000256" key="11">
    <source>
        <dbReference type="ARBA" id="ARBA00022806"/>
    </source>
</evidence>
<dbReference type="CDD" id="cd00205">
    <property type="entry name" value="rhv_like"/>
    <property type="match status" value="1"/>
</dbReference>
<dbReference type="GO" id="GO:0003968">
    <property type="term" value="F:RNA-directed RNA polymerase activity"/>
    <property type="evidence" value="ECO:0007669"/>
    <property type="project" value="UniProtKB-KW"/>
</dbReference>
<evidence type="ECO:0000256" key="4">
    <source>
        <dbReference type="ARBA" id="ARBA00022561"/>
    </source>
</evidence>
<proteinExistence type="predicted"/>
<dbReference type="GO" id="GO:0005524">
    <property type="term" value="F:ATP binding"/>
    <property type="evidence" value="ECO:0007669"/>
    <property type="project" value="UniProtKB-KW"/>
</dbReference>
<dbReference type="InterPro" id="IPR007094">
    <property type="entry name" value="RNA-dir_pol_PSvirus"/>
</dbReference>
<evidence type="ECO:0000256" key="1">
    <source>
        <dbReference type="ARBA" id="ARBA00004328"/>
    </source>
</evidence>
<keyword evidence="7" id="KW-0812">Transmembrane</keyword>
<dbReference type="GO" id="GO:0019028">
    <property type="term" value="C:viral capsid"/>
    <property type="evidence" value="ECO:0007669"/>
    <property type="project" value="UniProtKB-KW"/>
</dbReference>
<keyword evidence="5" id="KW-0645">Protease</keyword>
<sequence>MTSFKENPKIALNPQVGILLNRIPSCSHSNSFSSVCKCSCSFCNFLTRLFVFYKRNKCTIRRSSCPALVDESFDNCFNSSCFLYLVIGDISLSSVYNAASIINHRFSSEHACSLLNVPGIGPSTTDTPDCRSVCFNAQHLFECASISDQARGELFPVPRTGNRWHATCTGCGASCVYSTPREGLILSFFFRYLKFRYTGARYEVSLFCIDEWIHCSRHFTVTVLAMQGAHVDLDGIMIACTDPTYVHVNSSVNLRACQDEPHISYTTNLVSRFAKDDNVLDKTECGHSFYLTNAIGVQLKLSGSLLRTLLMLTPCQGYLEGETDISGLVMPAPNHCGIIAVGGLIGVNARCNQAFVDLHREFYSGPIYATPDDEILEAYHNAGLHPTSVHVTEKQSGTSSGEETEHAEEDFNFDETQALLANFNSFGSCVVDESVGISTRGLNLRNRIGGLVKGITNCVGKLHQVWDWPLDKAVEIANEVGDWLDSNEHAIDTTVFSCQSCPEVTRDLVRITEEQKKLNLIFQKTMEKLATTIDAASKINAQNVEHLEKKIEEIKSKMETMNNNPLVEEPSQAFVDALIDKVDSLEKRIDQNKAPRKRPVPNLSGEQMGIPSVSMSSLRNAKKQSPVSSVPDDLNVVGPSVSSEEVKGSRITSVGPSEEHNALLAKVYLGSITWSVSDGEGSILKDLHLPEVMWEVNSRMRNIVQYFQYYTCSGLEFTITTTSIGMQGGTLLIAWDALSCATKQKIGTVLQLSNLPFALLHASESATQIFTVESPAIQHIMCTSASEASIGELGTLKIAVANVLNASAETSQHILLNVWVKFLEPKLSFYTVRHELAMSQSAVSLTNLHGIDNFEAIVAQGKWSSTSGLNLVELTVHPTACHVANGLVTQTSLSVVSSLFNRWRGSMRFKIIFGASMFVKGKVIASAIPVAFRDRAMTIDEITSFPCTVCDLSTTTREFVFEVPYISVGQDSFVVRDSLYDVSSYNSEFVISRLHLVVLDPLVMNANASNDISYFITAGPGDDFELRDLTGVKAEFVDRTLKQSMADTLKSGKLLGNGFNSWCQRASVLRKFTLDSEKKNALHFMISPFYRSMPPCTTSLSWLSQLFVEWNGSLVYTLRAHSHDRTSSSYVRVWYDSNGSTNSGEEFEFLSEVDPPSGMFVNYWNPSAEPSIQIRVPFSARTRKLLLPKSAYTPTNFDWVRHYNGALVVDLEGDKSLSIEMSISAGEDFNMFEQTVAPRCGKVSKAFTALSYQSKLEDITIFPANEGRLGGPVNKAVVTPAKFAPVVPVVDDVPKIRKRSPQEGDQAFSEEGEPITYLGGEWVFDDEVTAQMNCFPSLTGIGEGMKELKERDTCSKIADIVDSSHSAIFNDEGTLSKLLVATKDILPILDTASKAMGSMEEKLATFEVYKSKIMQILKGALSSTIPGLVNSCIEHEQYTWATLITLLGGTSLLWVCKSKGSYIKKLSILMMITWSPFIVSKVWELGKWIKTKAFGFMFKKREEMCRKHSMAGMFEDAKRHLVILPSGFLATGKIQSLLSVLGVVASLVIWGSIPNEKKMDSFAARFKSFGEKGRSFSNIINGFNAINKTCSEWSKTFMGWILSASGSDLPKPDSALQALMDFNIRDWVVETRELSLQENRFTGFGGEEHLMKVRHLFDKSNKIQEALIDGCKVDVQLSLIIKECKDKCVELMNESYTFKGMKKPRIDPLHVCMIGAPGVGKSTISHVLINNLLDHRGEPEVDRIYTRCCADAYWSNYHQEPVVLYDDLGAIKSNLKLSDYAEIMGIKTNDPFSVPMAGVEDKGKHCTSKFVFSCTNVLELDDTGDVVTKAAYYRRRNVLVRVEKDPEVPRDENDPTKGLAFSVLGYSYQGRNNDRVVFDIKTEWNESFLANVDTTDWNFDRVEYKTFLKFLCTYTDAYMASQEKLLKGISSFKLDPFLEDEPVEAQAGKIISMSSLISFFDNHQLKGNDICAKLGNISPEGWKTSKVLDFNALISKACLCYEGDACGINHFMSLFSERVKHDIYKFVALEKIALDPMETTFVLKRDDIDKAEAISLLCYLMTVYKWSVPSGLCFFHFCQKQKKTDLKVGTCIDFDMDDRIPKEPTIKINGNRKLLVWESANRFFPRCYQSVQCVPIFDGTTFYALTSKDSDDPGPILANAWAKLWNEGLEMIRDPLQMFKASDRSLVVCLMNGITNFGGPVIYSEQILTVLKQAKELFGESGAYLSFVLYLAHCNSLKQKNGDLRDNGGKKKSKAFEAHKKLDIYEEHMEKGLGKKSKIALAVAGGVVAAGLVVGLFLGVKSIFSSIGGDVDQEPLDAQGSSCDGSDQYKTSFFGGNKKNPKVVIRTVDKQQTGAHESDLFKTPHVVRGRNLPTQRAIANKSFGVIYDDSLDLKRNIQLEKRKVFRKNVIQAISGKEESLSTIHANINAWQSKVIARGVLEGNDSQKVPLKKIQRQSQHVGKPEGEMLNGDPSFTRDDDVQNTLNQIVNMDLKDAPKMILNGMSTHVEKQAQVGSYGLTKDVNMTSLIESHITKMSCTILKVVKGTTDLYSAFNVLRLRGTCVLAPAHYLEEFHEDDELYFISPHKVVRFPFVPSNVSLVSNVQELIVWNLGNTVPPSTDFTVHIPRASDWDHFKKSSGVLCITKYNQDTTLTIVHTLDTIELTSADVEIPTGCYEMLDSSHTVISGLRYRVHCMPGFCGAAIVKADTRFVRKIVGMHVAGQRQKGVGYAETLSFEPIDEAIKRLCPRVVVQPEKSASFETCEKHSMVIEGKGNLGLIGVLKASAIPNVPAKTTVAKSMIHGLIGAVVSEPSILSSWDRRLPERGVWDPVIEGVKKYGTPTVPFKKEELDLVTEHLSHKFKNFENTLRKREVNNLEVGINGIDLSDFWLQMEMKTSAGYPYVLRKPAKSTGKSWLFKEVGKYPSGKPKFMPHDEEFILNLERMHEMIKTGISPRILTMECPKDERRKLSKIYDSPATRTFTILSPEVNILFRMYFGDFAAMVMTTRFDHFSQVGINPESMEWSEIMNSFLRIGKRGFAGDYAKFDGIGSAEIYHSITDVVNSWYGDGEENARARHALISSIVHRDGIAGSAVLRYSQGMPSGFAMTVIFNSFVNYYYMALAWMHIVSRSTLSPQCDLKSFDYYTRIIVYGDDNVVVVANDFLDVYNLRTVASYLSGYGITYTDDAKNPIHLSEPHVDITSVTFLKRSFVKVDRTGSLWKAPLDKSSIEERCNWIRECEEPVEALNQNIESALFEASIHGETYFEDLKSRLDLALDKVVLPRTSDTFRECQSRWWSNMTGAAIPPPGLVSLINLSKKNSIDLTFKFKDVLLGQEITLGKALASAKFAPMAYYSV</sequence>
<dbReference type="GO" id="GO:0039694">
    <property type="term" value="P:viral RNA genome replication"/>
    <property type="evidence" value="ECO:0007669"/>
    <property type="project" value="InterPro"/>
</dbReference>
<feature type="domain" description="SF3 helicase" evidence="19">
    <location>
        <begin position="1689"/>
        <end position="1857"/>
    </location>
</feature>
<dbReference type="Pfam" id="PF12381">
    <property type="entry name" value="Peptidase_C3G"/>
    <property type="match status" value="1"/>
</dbReference>
<evidence type="ECO:0000256" key="2">
    <source>
        <dbReference type="ARBA" id="ARBA00020107"/>
    </source>
</evidence>
<dbReference type="InterPro" id="IPR014759">
    <property type="entry name" value="Helicase_SF3_ssRNA_vir"/>
</dbReference>
<keyword evidence="9" id="KW-0547">Nucleotide-binding</keyword>
<protein>
    <recommendedName>
        <fullName evidence="2">Genome polyprotein</fullName>
    </recommendedName>
</protein>
<dbReference type="PROSITE" id="PS51218">
    <property type="entry name" value="SF3_HELICASE_2"/>
    <property type="match status" value="1"/>
</dbReference>
<name>A0AA48P948_9SECO</name>
<dbReference type="GO" id="GO:0006508">
    <property type="term" value="P:proteolysis"/>
    <property type="evidence" value="ECO:0007669"/>
    <property type="project" value="UniProtKB-KW"/>
</dbReference>
<dbReference type="Pfam" id="PF12264">
    <property type="entry name" value="Waikav_capsid_1"/>
    <property type="match status" value="1"/>
</dbReference>
<dbReference type="EMBL" id="BK062990">
    <property type="protein sequence ID" value="DBA13310.1"/>
    <property type="molecule type" value="Genomic_RNA"/>
</dbReference>
<keyword evidence="8" id="KW-0548">Nucleotidyltransferase</keyword>
<dbReference type="Pfam" id="PF00910">
    <property type="entry name" value="RNA_helicase"/>
    <property type="match status" value="1"/>
</dbReference>
<dbReference type="InterPro" id="IPR001205">
    <property type="entry name" value="RNA-dir_pol_C"/>
</dbReference>
<evidence type="ECO:0000256" key="5">
    <source>
        <dbReference type="ARBA" id="ARBA00022670"/>
    </source>
</evidence>
<feature type="compositionally biased region" description="Polar residues" evidence="17">
    <location>
        <begin position="613"/>
        <end position="628"/>
    </location>
</feature>
<keyword evidence="16" id="KW-1133">Transmembrane helix</keyword>
<evidence type="ECO:0000256" key="14">
    <source>
        <dbReference type="ARBA" id="ARBA00022844"/>
    </source>
</evidence>
<feature type="region of interest" description="Disordered" evidence="17">
    <location>
        <begin position="586"/>
        <end position="641"/>
    </location>
</feature>
<keyword evidence="13" id="KW-0067">ATP-binding</keyword>
<accession>A0AA48P948</accession>
<keyword evidence="4" id="KW-0167">Capsid protein</keyword>
<evidence type="ECO:0000256" key="16">
    <source>
        <dbReference type="ARBA" id="ARBA00022989"/>
    </source>
</evidence>
<dbReference type="GO" id="GO:0030430">
    <property type="term" value="C:host cell cytoplasm"/>
    <property type="evidence" value="ECO:0007669"/>
    <property type="project" value="UniProtKB-SubCell"/>
</dbReference>
<dbReference type="InterPro" id="IPR009003">
    <property type="entry name" value="Peptidase_S1_PA"/>
</dbReference>
<dbReference type="GO" id="GO:0003723">
    <property type="term" value="F:RNA binding"/>
    <property type="evidence" value="ECO:0007669"/>
    <property type="project" value="InterPro"/>
</dbReference>
<dbReference type="PROSITE" id="PS51874">
    <property type="entry name" value="PCV_3C_PRO"/>
    <property type="match status" value="1"/>
</dbReference>
<evidence type="ECO:0000256" key="10">
    <source>
        <dbReference type="ARBA" id="ARBA00022801"/>
    </source>
</evidence>
<dbReference type="InterPro" id="IPR004005">
    <property type="entry name" value="Calicivirus_coat"/>
</dbReference>